<gene>
    <name evidence="2" type="ORF">GWK47_030802</name>
</gene>
<evidence type="ECO:0000256" key="1">
    <source>
        <dbReference type="SAM" id="MobiDB-lite"/>
    </source>
</evidence>
<protein>
    <submittedName>
        <fullName evidence="2">Uncharacterized protein</fullName>
    </submittedName>
</protein>
<proteinExistence type="predicted"/>
<comment type="caution">
    <text evidence="2">The sequence shown here is derived from an EMBL/GenBank/DDBJ whole genome shotgun (WGS) entry which is preliminary data.</text>
</comment>
<evidence type="ECO:0000313" key="3">
    <source>
        <dbReference type="Proteomes" id="UP000770661"/>
    </source>
</evidence>
<dbReference type="EMBL" id="JACEEZ010001453">
    <property type="protein sequence ID" value="KAG0729205.1"/>
    <property type="molecule type" value="Genomic_DNA"/>
</dbReference>
<dbReference type="AlphaFoldDB" id="A0A8J4YLA7"/>
<accession>A0A8J4YLA7</accession>
<dbReference type="Proteomes" id="UP000770661">
    <property type="component" value="Unassembled WGS sequence"/>
</dbReference>
<feature type="region of interest" description="Disordered" evidence="1">
    <location>
        <begin position="31"/>
        <end position="80"/>
    </location>
</feature>
<evidence type="ECO:0000313" key="2">
    <source>
        <dbReference type="EMBL" id="KAG0729205.1"/>
    </source>
</evidence>
<feature type="compositionally biased region" description="Polar residues" evidence="1">
    <location>
        <begin position="31"/>
        <end position="44"/>
    </location>
</feature>
<name>A0A8J4YLA7_CHIOP</name>
<organism evidence="2 3">
    <name type="scientific">Chionoecetes opilio</name>
    <name type="common">Atlantic snow crab</name>
    <name type="synonym">Cancer opilio</name>
    <dbReference type="NCBI Taxonomy" id="41210"/>
    <lineage>
        <taxon>Eukaryota</taxon>
        <taxon>Metazoa</taxon>
        <taxon>Ecdysozoa</taxon>
        <taxon>Arthropoda</taxon>
        <taxon>Crustacea</taxon>
        <taxon>Multicrustacea</taxon>
        <taxon>Malacostraca</taxon>
        <taxon>Eumalacostraca</taxon>
        <taxon>Eucarida</taxon>
        <taxon>Decapoda</taxon>
        <taxon>Pleocyemata</taxon>
        <taxon>Brachyura</taxon>
        <taxon>Eubrachyura</taxon>
        <taxon>Majoidea</taxon>
        <taxon>Majidae</taxon>
        <taxon>Chionoecetes</taxon>
    </lineage>
</organism>
<sequence length="197" mass="22020">MDLDAWLISALKPRTRASAFPINRVTCRQQQQRLTRGVTVSTSPESRRTSASGARREARRPEPATRKRRASRAKKNTEGFPFEQIPIRKQESSLNIIEVPYVLTDHESVDEGQMEEVCGPDSDSRHLLGVLCKDPMLGREACGATPEVVVPEGTTLTKGKKENKVEGGEDEETIKFTGISASEQRRRLEFEASLRRG</sequence>
<keyword evidence="3" id="KW-1185">Reference proteome</keyword>
<feature type="compositionally biased region" description="Basic and acidic residues" evidence="1">
    <location>
        <begin position="54"/>
        <end position="65"/>
    </location>
</feature>
<reference evidence="2" key="1">
    <citation type="submission" date="2020-07" db="EMBL/GenBank/DDBJ databases">
        <title>The High-quality genome of the commercially important snow crab, Chionoecetes opilio.</title>
        <authorList>
            <person name="Jeong J.-H."/>
            <person name="Ryu S."/>
        </authorList>
    </citation>
    <scope>NUCLEOTIDE SEQUENCE</scope>
    <source>
        <strain evidence="2">MADBK_172401_WGS</strain>
        <tissue evidence="2">Digestive gland</tissue>
    </source>
</reference>